<proteinExistence type="predicted"/>
<protein>
    <recommendedName>
        <fullName evidence="2">DUF6794 domain-containing protein</fullName>
    </recommendedName>
</protein>
<dbReference type="Pfam" id="PF20594">
    <property type="entry name" value="DUF6794"/>
    <property type="match status" value="1"/>
</dbReference>
<sequence>MKQLFLSLLIFHFSCGNNERPEEDFEEPETYSNDSVCDQMFHLLYLSKLDHFDKSWYIPTSLEESFVELDKMINDPLKSWIRCIDDGAFSARVHLSLGMHLRNNWGLWLGSPLHQSFRKMGLRHPDDMSGVILDSYQRRLKGEDIRLQEQIDSYTTFWNQQKPDKDGNINMSQPSLQDYQ</sequence>
<dbReference type="AlphaFoldDB" id="A0A1H9BE96"/>
<evidence type="ECO:0000259" key="2">
    <source>
        <dbReference type="Pfam" id="PF20594"/>
    </source>
</evidence>
<dbReference type="InParanoid" id="A0A1H9BE96"/>
<dbReference type="Proteomes" id="UP000199021">
    <property type="component" value="Unassembled WGS sequence"/>
</dbReference>
<accession>A0A1H9BE96</accession>
<keyword evidence="4" id="KW-1185">Reference proteome</keyword>
<dbReference type="EMBL" id="FOFB01000003">
    <property type="protein sequence ID" value="SEP86953.1"/>
    <property type="molecule type" value="Genomic_DNA"/>
</dbReference>
<dbReference type="STRING" id="478744.SAMN05444359_10380"/>
<evidence type="ECO:0000313" key="4">
    <source>
        <dbReference type="Proteomes" id="UP000199021"/>
    </source>
</evidence>
<evidence type="ECO:0000256" key="1">
    <source>
        <dbReference type="SAM" id="MobiDB-lite"/>
    </source>
</evidence>
<name>A0A1H9BE96_9BACT</name>
<reference evidence="4" key="1">
    <citation type="submission" date="2016-10" db="EMBL/GenBank/DDBJ databases">
        <authorList>
            <person name="Varghese N."/>
            <person name="Submissions S."/>
        </authorList>
    </citation>
    <scope>NUCLEOTIDE SEQUENCE [LARGE SCALE GENOMIC DNA]</scope>
    <source>
        <strain evidence="4">DSM 24740</strain>
    </source>
</reference>
<dbReference type="InterPro" id="IPR046744">
    <property type="entry name" value="DUF6794"/>
</dbReference>
<dbReference type="OrthoDB" id="983155at2"/>
<evidence type="ECO:0000313" key="3">
    <source>
        <dbReference type="EMBL" id="SEP86953.1"/>
    </source>
</evidence>
<feature type="region of interest" description="Disordered" evidence="1">
    <location>
        <begin position="160"/>
        <end position="180"/>
    </location>
</feature>
<feature type="compositionally biased region" description="Polar residues" evidence="1">
    <location>
        <begin position="169"/>
        <end position="180"/>
    </location>
</feature>
<gene>
    <name evidence="3" type="ORF">SAMN05444359_10380</name>
</gene>
<dbReference type="RefSeq" id="WP_090165509.1">
    <property type="nucleotide sequence ID" value="NZ_FOFB01000003.1"/>
</dbReference>
<organism evidence="3 4">
    <name type="scientific">Neolewinella agarilytica</name>
    <dbReference type="NCBI Taxonomy" id="478744"/>
    <lineage>
        <taxon>Bacteria</taxon>
        <taxon>Pseudomonadati</taxon>
        <taxon>Bacteroidota</taxon>
        <taxon>Saprospiria</taxon>
        <taxon>Saprospirales</taxon>
        <taxon>Lewinellaceae</taxon>
        <taxon>Neolewinella</taxon>
    </lineage>
</organism>
<feature type="domain" description="DUF6794" evidence="2">
    <location>
        <begin position="58"/>
        <end position="140"/>
    </location>
</feature>